<dbReference type="GO" id="GO:0005730">
    <property type="term" value="C:nucleolus"/>
    <property type="evidence" value="ECO:0007669"/>
    <property type="project" value="UniProtKB-SubCell"/>
</dbReference>
<evidence type="ECO:0000259" key="5">
    <source>
        <dbReference type="PROSITE" id="PS51366"/>
    </source>
</evidence>
<feature type="domain" description="MI" evidence="5">
    <location>
        <begin position="452"/>
        <end position="568"/>
    </location>
</feature>
<dbReference type="SMART" id="SM00544">
    <property type="entry name" value="MA3"/>
    <property type="match status" value="1"/>
</dbReference>
<keyword evidence="3" id="KW-0539">Nucleus</keyword>
<dbReference type="Pfam" id="PF02854">
    <property type="entry name" value="MIF4G"/>
    <property type="match status" value="1"/>
</dbReference>
<feature type="compositionally biased region" description="Acidic residues" evidence="4">
    <location>
        <begin position="77"/>
        <end position="95"/>
    </location>
</feature>
<dbReference type="GO" id="GO:0003723">
    <property type="term" value="F:RNA binding"/>
    <property type="evidence" value="ECO:0007669"/>
    <property type="project" value="InterPro"/>
</dbReference>
<evidence type="ECO:0000313" key="6">
    <source>
        <dbReference type="EMBL" id="OQR98724.1"/>
    </source>
</evidence>
<dbReference type="OrthoDB" id="10260961at2759"/>
<dbReference type="InterPro" id="IPR003890">
    <property type="entry name" value="MIF4G-like_typ-3"/>
</dbReference>
<comment type="similarity">
    <text evidence="2">Belongs to the CWC22 family.</text>
</comment>
<dbReference type="Pfam" id="PF02847">
    <property type="entry name" value="MA3"/>
    <property type="match status" value="1"/>
</dbReference>
<dbReference type="InterPro" id="IPR016024">
    <property type="entry name" value="ARM-type_fold"/>
</dbReference>
<dbReference type="PANTHER" id="PTHR18034">
    <property type="entry name" value="CELL CYCLE CONTROL PROTEIN CWF22-RELATED"/>
    <property type="match status" value="1"/>
</dbReference>
<evidence type="ECO:0000256" key="4">
    <source>
        <dbReference type="SAM" id="MobiDB-lite"/>
    </source>
</evidence>
<dbReference type="InterPro" id="IPR050781">
    <property type="entry name" value="CWC22_splicing_factor"/>
</dbReference>
<comment type="caution">
    <text evidence="6">The sequence shown here is derived from an EMBL/GenBank/DDBJ whole genome shotgun (WGS) entry which is preliminary data.</text>
</comment>
<reference evidence="6 7" key="1">
    <citation type="journal article" date="2014" name="Genome Biol. Evol.">
        <title>The secreted proteins of Achlya hypogyna and Thraustotheca clavata identify the ancestral oomycete secretome and reveal gene acquisitions by horizontal gene transfer.</title>
        <authorList>
            <person name="Misner I."/>
            <person name="Blouin N."/>
            <person name="Leonard G."/>
            <person name="Richards T.A."/>
            <person name="Lane C.E."/>
        </authorList>
    </citation>
    <scope>NUCLEOTIDE SEQUENCE [LARGE SCALE GENOMIC DNA]</scope>
    <source>
        <strain evidence="6 7">ATCC 34112</strain>
    </source>
</reference>
<name>A0A1V9ZL45_9STRA</name>
<dbReference type="SMART" id="SM00543">
    <property type="entry name" value="MIF4G"/>
    <property type="match status" value="1"/>
</dbReference>
<evidence type="ECO:0000256" key="1">
    <source>
        <dbReference type="ARBA" id="ARBA00004604"/>
    </source>
</evidence>
<comment type="subcellular location">
    <subcellularLocation>
        <location evidence="1">Nucleus</location>
        <location evidence="1">Nucleolus</location>
    </subcellularLocation>
</comment>
<protein>
    <recommendedName>
        <fullName evidence="5">MI domain-containing protein</fullName>
    </recommendedName>
</protein>
<organism evidence="6 7">
    <name type="scientific">Thraustotheca clavata</name>
    <dbReference type="NCBI Taxonomy" id="74557"/>
    <lineage>
        <taxon>Eukaryota</taxon>
        <taxon>Sar</taxon>
        <taxon>Stramenopiles</taxon>
        <taxon>Oomycota</taxon>
        <taxon>Saprolegniomycetes</taxon>
        <taxon>Saprolegniales</taxon>
        <taxon>Achlyaceae</taxon>
        <taxon>Thraustotheca</taxon>
    </lineage>
</organism>
<feature type="compositionally biased region" description="Polar residues" evidence="4">
    <location>
        <begin position="54"/>
        <end position="66"/>
    </location>
</feature>
<evidence type="ECO:0000313" key="7">
    <source>
        <dbReference type="Proteomes" id="UP000243217"/>
    </source>
</evidence>
<dbReference type="SUPFAM" id="SSF48371">
    <property type="entry name" value="ARM repeat"/>
    <property type="match status" value="1"/>
</dbReference>
<dbReference type="PANTHER" id="PTHR18034:SF4">
    <property type="entry name" value="NUCLEOLAR MIF4G DOMAIN-CONTAINING PROTEIN 1"/>
    <property type="match status" value="1"/>
</dbReference>
<dbReference type="PROSITE" id="PS51366">
    <property type="entry name" value="MI"/>
    <property type="match status" value="1"/>
</dbReference>
<accession>A0A1V9ZL45</accession>
<feature type="region of interest" description="Disordered" evidence="4">
    <location>
        <begin position="14"/>
        <end position="133"/>
    </location>
</feature>
<dbReference type="AlphaFoldDB" id="A0A1V9ZL45"/>
<proteinExistence type="inferred from homology"/>
<dbReference type="Proteomes" id="UP000243217">
    <property type="component" value="Unassembled WGS sequence"/>
</dbReference>
<keyword evidence="7" id="KW-1185">Reference proteome</keyword>
<gene>
    <name evidence="6" type="ORF">THRCLA_21878</name>
</gene>
<dbReference type="GO" id="GO:0042274">
    <property type="term" value="P:ribosomal small subunit biogenesis"/>
    <property type="evidence" value="ECO:0007669"/>
    <property type="project" value="TreeGrafter"/>
</dbReference>
<dbReference type="STRING" id="74557.A0A1V9ZL45"/>
<dbReference type="InterPro" id="IPR003891">
    <property type="entry name" value="Initiation_fac_eIF4g_MI"/>
</dbReference>
<evidence type="ECO:0000256" key="3">
    <source>
        <dbReference type="ARBA" id="ARBA00023242"/>
    </source>
</evidence>
<evidence type="ECO:0000256" key="2">
    <source>
        <dbReference type="ARBA" id="ARBA00006856"/>
    </source>
</evidence>
<sequence>MDEETRREMELLAEEDAAFLNVGVEMEQLPTDDEEEEDDDLAQFDSDVSEDEQVVNNTILNQQMAQNDEDSHVNDKLDEEVEEEDLSDQEDESGQEENNHDGTSEEEDNEENAKEEVVEEDIYGRPKVSTQAPTATRYVPPHLRQAATTDEQKLRELRRRINGQLNRLSESNMEPICMEFESIYRSNVRADVNSILLEALLATCCHETQVMTQLINISGALLGALFHSVGTEIVGFFIENFVQRFEKTVIKMRENPSNNDDSEVQSKEVVNFLLMITSLYMFDTVHCAMIYDIFRFLLDSFQSIDIELIHVLLQACGPTLRSDDASALTDMIATVQMKASKQEESRVRFLLDLIYNLKKATKKSKTSMFSNERVQQLRKWIGRVKTRVGHSNNAIRVSFSELLNADAQGRWWIIGGTWVPPSHQSNDNNNGKDDAQYNKLLKLAEKQRMNTDVRRSIFCAIMGASDCVEAYDAVLKLGLKDKQEREIIRVIMHCCGNEAKYNPYYALLTEKFAVSDPRYKFTLQLAYWDIFKQVEEWKARKVYNMACFLAKLLQTGAMTLAVLKVLDFTDLGTSTILFLRVVFERLLSIEKDSELIEIFERIAHQKSKMEATRDGIAVFFHQHMLTTKDPIHKKKAKLITRLLDALGKHV</sequence>
<dbReference type="EMBL" id="JNBS01001847">
    <property type="protein sequence ID" value="OQR98724.1"/>
    <property type="molecule type" value="Genomic_DNA"/>
</dbReference>
<feature type="compositionally biased region" description="Acidic residues" evidence="4">
    <location>
        <begin position="30"/>
        <end position="53"/>
    </location>
</feature>
<dbReference type="Gene3D" id="1.25.40.180">
    <property type="match status" value="1"/>
</dbReference>